<accession>A0AAD5RVC8</accession>
<proteinExistence type="inferred from homology"/>
<dbReference type="InterPro" id="IPR050360">
    <property type="entry name" value="MFS_Sugar_Transporters"/>
</dbReference>
<sequence length="558" mass="61372">MFTSAKSSPSQRALPTIDLPMTQEKADAETVENRTTAEQNAPPLEPKTDGGALLMRTKDDDRSIWQTAQRHKLAVFIGLTTSFCASLDGYQINLNGGIIANDGFVQQFADSETGIIAGKYISAWSGIQSAGQTVGQILLQYVTEGLGRKPAFIIIWVVLVASIFTETFASSWDHWLVAKLLSGMGVGMLQSTMPLYLSEIAPTQLKGFFINAYSFWFVLGQLFASVALERLGGVDPMNYKTPIYTQWPMVGLIGIVFFLLPESPWWLASKGKFNEAAKVLHICNGHIEGYDVDEHIEVMSATIVTERQIAEQNKEIGKWAVFKGRNLLRFIISAWPKIAQQFVGLAVFNTNAVYFFQNAGNENPFLVTVILSCVQLISMILTATLTDKLGRRPLTVYPYGVTVISVLCLGIIGCFDYTAKETSSLLVFFACLATFSTTGASAIGYAYTAEIPQQRLRARTAGWALALSNAIGIMFSFCTPLMINGSATHWGVKTGFFFAGTGAVAVVIAWFILPEVTRRTPGEIDELFEKRVNLRKFDKYVTEVQIHSDEVHGEKGTA</sequence>
<evidence type="ECO:0000256" key="7">
    <source>
        <dbReference type="SAM" id="Phobius"/>
    </source>
</evidence>
<dbReference type="InterPro" id="IPR020846">
    <property type="entry name" value="MFS_dom"/>
</dbReference>
<feature type="transmembrane region" description="Helical" evidence="7">
    <location>
        <begin position="460"/>
        <end position="483"/>
    </location>
</feature>
<dbReference type="PANTHER" id="PTHR48022">
    <property type="entry name" value="PLASTIDIC GLUCOSE TRANSPORTER 4"/>
    <property type="match status" value="1"/>
</dbReference>
<evidence type="ECO:0000256" key="5">
    <source>
        <dbReference type="ARBA" id="ARBA00023136"/>
    </source>
</evidence>
<feature type="transmembrane region" description="Helical" evidence="7">
    <location>
        <begin position="338"/>
        <end position="357"/>
    </location>
</feature>
<name>A0AAD5RVC8_9PEZI</name>
<feature type="transmembrane region" description="Helical" evidence="7">
    <location>
        <begin position="363"/>
        <end position="384"/>
    </location>
</feature>
<evidence type="ECO:0000256" key="1">
    <source>
        <dbReference type="ARBA" id="ARBA00004141"/>
    </source>
</evidence>
<feature type="transmembrane region" description="Helical" evidence="7">
    <location>
        <begin position="247"/>
        <end position="268"/>
    </location>
</feature>
<dbReference type="AlphaFoldDB" id="A0AAD5RVC8"/>
<feature type="transmembrane region" description="Helical" evidence="7">
    <location>
        <begin position="208"/>
        <end position="227"/>
    </location>
</feature>
<dbReference type="PROSITE" id="PS50850">
    <property type="entry name" value="MFS"/>
    <property type="match status" value="1"/>
</dbReference>
<gene>
    <name evidence="9" type="ORF">MKZ38_006957</name>
</gene>
<comment type="caution">
    <text evidence="9">The sequence shown here is derived from an EMBL/GenBank/DDBJ whole genome shotgun (WGS) entry which is preliminary data.</text>
</comment>
<comment type="subcellular location">
    <subcellularLocation>
        <location evidence="1">Membrane</location>
        <topology evidence="1">Multi-pass membrane protein</topology>
    </subcellularLocation>
</comment>
<keyword evidence="4 7" id="KW-1133">Transmembrane helix</keyword>
<dbReference type="InterPro" id="IPR005828">
    <property type="entry name" value="MFS_sugar_transport-like"/>
</dbReference>
<keyword evidence="5 7" id="KW-0472">Membrane</keyword>
<feature type="transmembrane region" description="Helical" evidence="7">
    <location>
        <begin position="151"/>
        <end position="169"/>
    </location>
</feature>
<feature type="region of interest" description="Disordered" evidence="6">
    <location>
        <begin position="1"/>
        <end position="52"/>
    </location>
</feature>
<dbReference type="InterPro" id="IPR036259">
    <property type="entry name" value="MFS_trans_sf"/>
</dbReference>
<reference evidence="9" key="1">
    <citation type="submission" date="2022-07" db="EMBL/GenBank/DDBJ databases">
        <title>Draft genome sequence of Zalerion maritima ATCC 34329, a (micro)plastics degrading marine fungus.</title>
        <authorList>
            <person name="Paco A."/>
            <person name="Goncalves M.F.M."/>
            <person name="Rocha-Santos T.A.P."/>
            <person name="Alves A."/>
        </authorList>
    </citation>
    <scope>NUCLEOTIDE SEQUENCE</scope>
    <source>
        <strain evidence="9">ATCC 34329</strain>
    </source>
</reference>
<evidence type="ECO:0000256" key="2">
    <source>
        <dbReference type="ARBA" id="ARBA00010992"/>
    </source>
</evidence>
<dbReference type="Proteomes" id="UP001201980">
    <property type="component" value="Unassembled WGS sequence"/>
</dbReference>
<evidence type="ECO:0000313" key="9">
    <source>
        <dbReference type="EMBL" id="KAJ2904916.1"/>
    </source>
</evidence>
<organism evidence="9 10">
    <name type="scientific">Zalerion maritima</name>
    <dbReference type="NCBI Taxonomy" id="339359"/>
    <lineage>
        <taxon>Eukaryota</taxon>
        <taxon>Fungi</taxon>
        <taxon>Dikarya</taxon>
        <taxon>Ascomycota</taxon>
        <taxon>Pezizomycotina</taxon>
        <taxon>Sordariomycetes</taxon>
        <taxon>Lulworthiomycetidae</taxon>
        <taxon>Lulworthiales</taxon>
        <taxon>Lulworthiaceae</taxon>
        <taxon>Zalerion</taxon>
    </lineage>
</organism>
<protein>
    <submittedName>
        <fullName evidence="9">General alpha-glucoside permease</fullName>
    </submittedName>
</protein>
<dbReference type="EMBL" id="JAKWBI020000042">
    <property type="protein sequence ID" value="KAJ2904916.1"/>
    <property type="molecule type" value="Genomic_DNA"/>
</dbReference>
<feature type="transmembrane region" description="Helical" evidence="7">
    <location>
        <begin position="425"/>
        <end position="448"/>
    </location>
</feature>
<dbReference type="SUPFAM" id="SSF103473">
    <property type="entry name" value="MFS general substrate transporter"/>
    <property type="match status" value="1"/>
</dbReference>
<feature type="compositionally biased region" description="Polar residues" evidence="6">
    <location>
        <begin position="1"/>
        <end position="13"/>
    </location>
</feature>
<comment type="similarity">
    <text evidence="2">Belongs to the major facilitator superfamily. Sugar transporter (TC 2.A.1.1) family.</text>
</comment>
<feature type="domain" description="Major facilitator superfamily (MFS) profile" evidence="8">
    <location>
        <begin position="74"/>
        <end position="517"/>
    </location>
</feature>
<dbReference type="GO" id="GO:0016020">
    <property type="term" value="C:membrane"/>
    <property type="evidence" value="ECO:0007669"/>
    <property type="project" value="UniProtKB-SubCell"/>
</dbReference>
<dbReference type="PANTHER" id="PTHR48022:SF15">
    <property type="entry name" value="ALPHA-GLUCOSIDE TRANSPORTER, PUTATIVE (AFU_ORTHOLOGUE AFUA_5G00500)-RELATED"/>
    <property type="match status" value="1"/>
</dbReference>
<feature type="transmembrane region" description="Helical" evidence="7">
    <location>
        <begin position="495"/>
        <end position="513"/>
    </location>
</feature>
<feature type="transmembrane region" description="Helical" evidence="7">
    <location>
        <begin position="175"/>
        <end position="196"/>
    </location>
</feature>
<evidence type="ECO:0000256" key="3">
    <source>
        <dbReference type="ARBA" id="ARBA00022692"/>
    </source>
</evidence>
<keyword evidence="3 7" id="KW-0812">Transmembrane</keyword>
<feature type="transmembrane region" description="Helical" evidence="7">
    <location>
        <begin position="396"/>
        <end position="419"/>
    </location>
</feature>
<evidence type="ECO:0000313" key="10">
    <source>
        <dbReference type="Proteomes" id="UP001201980"/>
    </source>
</evidence>
<evidence type="ECO:0000256" key="6">
    <source>
        <dbReference type="SAM" id="MobiDB-lite"/>
    </source>
</evidence>
<evidence type="ECO:0000259" key="8">
    <source>
        <dbReference type="PROSITE" id="PS50850"/>
    </source>
</evidence>
<dbReference type="Pfam" id="PF00083">
    <property type="entry name" value="Sugar_tr"/>
    <property type="match status" value="1"/>
</dbReference>
<dbReference type="InterPro" id="IPR005829">
    <property type="entry name" value="Sugar_transporter_CS"/>
</dbReference>
<dbReference type="GO" id="GO:0005351">
    <property type="term" value="F:carbohydrate:proton symporter activity"/>
    <property type="evidence" value="ECO:0007669"/>
    <property type="project" value="TreeGrafter"/>
</dbReference>
<dbReference type="PROSITE" id="PS00217">
    <property type="entry name" value="SUGAR_TRANSPORT_2"/>
    <property type="match status" value="1"/>
</dbReference>
<evidence type="ECO:0000256" key="4">
    <source>
        <dbReference type="ARBA" id="ARBA00022989"/>
    </source>
</evidence>
<keyword evidence="10" id="KW-1185">Reference proteome</keyword>
<dbReference type="Gene3D" id="1.20.1250.20">
    <property type="entry name" value="MFS general substrate transporter like domains"/>
    <property type="match status" value="1"/>
</dbReference>